<gene>
    <name evidence="4" type="ORF">DSM107003_13200</name>
</gene>
<evidence type="ECO:0000256" key="2">
    <source>
        <dbReference type="SAM" id="Coils"/>
    </source>
</evidence>
<evidence type="ECO:0000313" key="5">
    <source>
        <dbReference type="Proteomes" id="UP000276103"/>
    </source>
</evidence>
<keyword evidence="5" id="KW-1185">Reference proteome</keyword>
<dbReference type="PANTHER" id="PTHR43861">
    <property type="entry name" value="TRANS-ACONITATE 2-METHYLTRANSFERASE-RELATED"/>
    <property type="match status" value="1"/>
</dbReference>
<comment type="caution">
    <text evidence="4">The sequence shown here is derived from an EMBL/GenBank/DDBJ whole genome shotgun (WGS) entry which is preliminary data.</text>
</comment>
<proteinExistence type="predicted"/>
<dbReference type="RefSeq" id="WP_127053094.1">
    <property type="nucleotide sequence ID" value="NZ_RSCM01000003.1"/>
</dbReference>
<dbReference type="AlphaFoldDB" id="A0A3S1CAP4"/>
<dbReference type="Proteomes" id="UP000276103">
    <property type="component" value="Unassembled WGS sequence"/>
</dbReference>
<evidence type="ECO:0000259" key="3">
    <source>
        <dbReference type="Pfam" id="PF13649"/>
    </source>
</evidence>
<dbReference type="InterPro" id="IPR041698">
    <property type="entry name" value="Methyltransf_25"/>
</dbReference>
<organism evidence="4 5">
    <name type="scientific">Trichormus variabilis SAG 1403-4b</name>
    <dbReference type="NCBI Taxonomy" id="447716"/>
    <lineage>
        <taxon>Bacteria</taxon>
        <taxon>Bacillati</taxon>
        <taxon>Cyanobacteriota</taxon>
        <taxon>Cyanophyceae</taxon>
        <taxon>Nostocales</taxon>
        <taxon>Nostocaceae</taxon>
        <taxon>Trichormus</taxon>
    </lineage>
</organism>
<accession>A0A3S1CAP4</accession>
<dbReference type="EMBL" id="RSCM01000003">
    <property type="protein sequence ID" value="RUS98232.1"/>
    <property type="molecule type" value="Genomic_DNA"/>
</dbReference>
<dbReference type="OrthoDB" id="9769600at2"/>
<dbReference type="CDD" id="cd02440">
    <property type="entry name" value="AdoMet_MTases"/>
    <property type="match status" value="1"/>
</dbReference>
<dbReference type="SUPFAM" id="SSF53335">
    <property type="entry name" value="S-adenosyl-L-methionine-dependent methyltransferases"/>
    <property type="match status" value="1"/>
</dbReference>
<feature type="coiled-coil region" evidence="2">
    <location>
        <begin position="280"/>
        <end position="364"/>
    </location>
</feature>
<dbReference type="GO" id="GO:0016740">
    <property type="term" value="F:transferase activity"/>
    <property type="evidence" value="ECO:0007669"/>
    <property type="project" value="UniProtKB-KW"/>
</dbReference>
<evidence type="ECO:0000256" key="1">
    <source>
        <dbReference type="ARBA" id="ARBA00022679"/>
    </source>
</evidence>
<dbReference type="Pfam" id="PF13649">
    <property type="entry name" value="Methyltransf_25"/>
    <property type="match status" value="1"/>
</dbReference>
<name>A0A3S1CAP4_ANAVA</name>
<dbReference type="Gene3D" id="3.40.50.2000">
    <property type="entry name" value="Glycogen Phosphorylase B"/>
    <property type="match status" value="1"/>
</dbReference>
<evidence type="ECO:0000313" key="4">
    <source>
        <dbReference type="EMBL" id="RUS98232.1"/>
    </source>
</evidence>
<dbReference type="InterPro" id="IPR029063">
    <property type="entry name" value="SAM-dependent_MTases_sf"/>
</dbReference>
<sequence length="836" mass="97526">MNNKEIHHPNIQTWDKVAENYGLEITADEEDIAENLITILHSLGLNKGSSLLELGSGSGHLSGIMAKAGFKVSLLDFSQIALDKAQSFFKHHNLEGYFIHGDITDLSIINGEYDLVWNSGVMEHFSDEKLLSTLQAIKKITTKFFLCIVPNPSSLPYLLYRYKLMREGNWLYGKEYLRYDYGVFLENAGFYLLKQYLLGWNSTKYFIEYASDNKTTKRYFNEMVDNRLIPANEAYLIGYLSCSEANDTTNMDIRNITPVQNNDYFHTEEITMKFDSIAEFNRIKNIVEEKEDEIKYMQEKVAELEISYKTQLQDKESEINTLQEKVAELEISYKTQLQDKESEINTLQEKVAELEISYKTQLQDNKSLHTQLEQKQSLLNFWTTRVAAMETSKFWKIRTVWFKFKPLLGFSTDDKPGLLFLLNKVFKIYKNEGIENLIRRISTKYTKIQKQRDINNSEDIYKSQINSILQTNQSAQGIISYLYSIDWNTPLYQRPHHLAVQLSKLGYLFFYPTYNATYDNYDGFIELQQNLTVTNQLEILIEKLTKTEFKNKLFLVTSTQMSYNIQDLINLKNNGFKIIYEYIDEIDSAISGCDVNYLLDRHKRLDLNSVDFVLATATKLYEEMITKFPKEKVIYHPNAVDYEHFHIEKDPAKCPKIIQSILAEGKPIIGYYGALADWIDYDIINFLARKRTDWNIVLIGLDYDKSMKELEQLDNIRYLGVKKYQDLPNYGIWFDVAIIPFKEGDIAKSTSPLKLFEYMAMNKPVVATKDLIECRKYEGVLIAEDKDDFMLKVEKALQLKDDHNYLQVLDNNAKSNTWLQRAMKIDELINNNFVIS</sequence>
<dbReference type="Gene3D" id="3.40.50.150">
    <property type="entry name" value="Vaccinia Virus protein VP39"/>
    <property type="match status" value="1"/>
</dbReference>
<reference evidence="4 5" key="1">
    <citation type="journal article" date="2019" name="Genome Biol. Evol.">
        <title>Day and night: Metabolic profiles and evolutionary relationships of six axenic non-marine cyanobacteria.</title>
        <authorList>
            <person name="Will S.E."/>
            <person name="Henke P."/>
            <person name="Boedeker C."/>
            <person name="Huang S."/>
            <person name="Brinkmann H."/>
            <person name="Rohde M."/>
            <person name="Jarek M."/>
            <person name="Friedl T."/>
            <person name="Seufert S."/>
            <person name="Schumacher M."/>
            <person name="Overmann J."/>
            <person name="Neumann-Schaal M."/>
            <person name="Petersen J."/>
        </authorList>
    </citation>
    <scope>NUCLEOTIDE SEQUENCE [LARGE SCALE GENOMIC DNA]</scope>
    <source>
        <strain evidence="4 5">SAG 1403-4b</strain>
    </source>
</reference>
<keyword evidence="1" id="KW-0808">Transferase</keyword>
<protein>
    <recommendedName>
        <fullName evidence="3">Methyltransferase domain-containing protein</fullName>
    </recommendedName>
</protein>
<feature type="domain" description="Methyltransferase" evidence="3">
    <location>
        <begin position="52"/>
        <end position="140"/>
    </location>
</feature>
<keyword evidence="2" id="KW-0175">Coiled coil</keyword>
<dbReference type="Pfam" id="PF13692">
    <property type="entry name" value="Glyco_trans_1_4"/>
    <property type="match status" value="1"/>
</dbReference>
<dbReference type="SUPFAM" id="SSF53756">
    <property type="entry name" value="UDP-Glycosyltransferase/glycogen phosphorylase"/>
    <property type="match status" value="1"/>
</dbReference>